<evidence type="ECO:0000313" key="1">
    <source>
        <dbReference type="EMBL" id="GBP77554.1"/>
    </source>
</evidence>
<dbReference type="AlphaFoldDB" id="A0A4C1YRP4"/>
<dbReference type="EMBL" id="BGZK01001335">
    <property type="protein sequence ID" value="GBP77554.1"/>
    <property type="molecule type" value="Genomic_DNA"/>
</dbReference>
<protein>
    <submittedName>
        <fullName evidence="1">Uncharacterized protein</fullName>
    </submittedName>
</protein>
<accession>A0A4C1YRP4</accession>
<keyword evidence="2" id="KW-1185">Reference proteome</keyword>
<evidence type="ECO:0000313" key="2">
    <source>
        <dbReference type="Proteomes" id="UP000299102"/>
    </source>
</evidence>
<organism evidence="1 2">
    <name type="scientific">Eumeta variegata</name>
    <name type="common">Bagworm moth</name>
    <name type="synonym">Eumeta japonica</name>
    <dbReference type="NCBI Taxonomy" id="151549"/>
    <lineage>
        <taxon>Eukaryota</taxon>
        <taxon>Metazoa</taxon>
        <taxon>Ecdysozoa</taxon>
        <taxon>Arthropoda</taxon>
        <taxon>Hexapoda</taxon>
        <taxon>Insecta</taxon>
        <taxon>Pterygota</taxon>
        <taxon>Neoptera</taxon>
        <taxon>Endopterygota</taxon>
        <taxon>Lepidoptera</taxon>
        <taxon>Glossata</taxon>
        <taxon>Ditrysia</taxon>
        <taxon>Tineoidea</taxon>
        <taxon>Psychidae</taxon>
        <taxon>Oiketicinae</taxon>
        <taxon>Eumeta</taxon>
    </lineage>
</organism>
<comment type="caution">
    <text evidence="1">The sequence shown here is derived from an EMBL/GenBank/DDBJ whole genome shotgun (WGS) entry which is preliminary data.</text>
</comment>
<dbReference type="Proteomes" id="UP000299102">
    <property type="component" value="Unassembled WGS sequence"/>
</dbReference>
<sequence length="89" mass="10346">MNLEQYSRNASSYLKLLEKVLNPTVTSNRGKNNFQVDYLSFFGEHVKPLCHHIRNNIVSSSRNALDQRGLKSYLIELIELPPRTEKEKL</sequence>
<reference evidence="1 2" key="1">
    <citation type="journal article" date="2019" name="Commun. Biol.">
        <title>The bagworm genome reveals a unique fibroin gene that provides high tensile strength.</title>
        <authorList>
            <person name="Kono N."/>
            <person name="Nakamura H."/>
            <person name="Ohtoshi R."/>
            <person name="Tomita M."/>
            <person name="Numata K."/>
            <person name="Arakawa K."/>
        </authorList>
    </citation>
    <scope>NUCLEOTIDE SEQUENCE [LARGE SCALE GENOMIC DNA]</scope>
</reference>
<gene>
    <name evidence="1" type="ORF">EVAR_99123_1</name>
</gene>
<proteinExistence type="predicted"/>
<name>A0A4C1YRP4_EUMVA</name>